<feature type="region of interest" description="Disordered" evidence="1">
    <location>
        <begin position="41"/>
        <end position="80"/>
    </location>
</feature>
<dbReference type="Proteomes" id="UP000316726">
    <property type="component" value="Chromosome 3"/>
</dbReference>
<sequence>MMMMEQEEEGKGGAASTGFLDVEAEELDDLFSALSRTPEVKIRARGGAGDAEVGTPSGSRGPPPRAAHSARAATRSAAATPARKRAIMECIHEKLRTGNSVEDLIKSWDKAALVRVADDLLDYIVGRSKVLKHEKLLHSFQKAPNRHL</sequence>
<evidence type="ECO:0000313" key="3">
    <source>
        <dbReference type="Proteomes" id="UP000316726"/>
    </source>
</evidence>
<reference evidence="2 3" key="1">
    <citation type="submission" date="2018-07" db="EMBL/GenBank/DDBJ databases">
        <title>The complete nuclear genome of the prasinophyte Chloropicon primus (CCMP1205).</title>
        <authorList>
            <person name="Pombert J.-F."/>
            <person name="Otis C."/>
            <person name="Turmel M."/>
            <person name="Lemieux C."/>
        </authorList>
    </citation>
    <scope>NUCLEOTIDE SEQUENCE [LARGE SCALE GENOMIC DNA]</scope>
    <source>
        <strain evidence="2 3">CCMP1205</strain>
    </source>
</reference>
<feature type="compositionally biased region" description="Low complexity" evidence="1">
    <location>
        <begin position="56"/>
        <end position="80"/>
    </location>
</feature>
<dbReference type="EMBL" id="CP031036">
    <property type="protein sequence ID" value="QDZ20115.1"/>
    <property type="molecule type" value="Genomic_DNA"/>
</dbReference>
<gene>
    <name evidence="2" type="ORF">A3770_03p26330</name>
</gene>
<name>A0A5B8MK89_9CHLO</name>
<dbReference type="AlphaFoldDB" id="A0A5B8MK89"/>
<protein>
    <submittedName>
        <fullName evidence="2">Uncharacterized protein</fullName>
    </submittedName>
</protein>
<evidence type="ECO:0000256" key="1">
    <source>
        <dbReference type="SAM" id="MobiDB-lite"/>
    </source>
</evidence>
<keyword evidence="3" id="KW-1185">Reference proteome</keyword>
<organism evidence="2 3">
    <name type="scientific">Chloropicon primus</name>
    <dbReference type="NCBI Taxonomy" id="1764295"/>
    <lineage>
        <taxon>Eukaryota</taxon>
        <taxon>Viridiplantae</taxon>
        <taxon>Chlorophyta</taxon>
        <taxon>Chloropicophyceae</taxon>
        <taxon>Chloropicales</taxon>
        <taxon>Chloropicaceae</taxon>
        <taxon>Chloropicon</taxon>
    </lineage>
</organism>
<accession>A0A5B8MK89</accession>
<evidence type="ECO:0000313" key="2">
    <source>
        <dbReference type="EMBL" id="QDZ20115.1"/>
    </source>
</evidence>
<proteinExistence type="predicted"/>